<accession>A0A8D8BTB7</accession>
<organism evidence="2">
    <name type="scientific">Culex pipiens</name>
    <name type="common">House mosquito</name>
    <dbReference type="NCBI Taxonomy" id="7175"/>
    <lineage>
        <taxon>Eukaryota</taxon>
        <taxon>Metazoa</taxon>
        <taxon>Ecdysozoa</taxon>
        <taxon>Arthropoda</taxon>
        <taxon>Hexapoda</taxon>
        <taxon>Insecta</taxon>
        <taxon>Pterygota</taxon>
        <taxon>Neoptera</taxon>
        <taxon>Endopterygota</taxon>
        <taxon>Diptera</taxon>
        <taxon>Nematocera</taxon>
        <taxon>Culicoidea</taxon>
        <taxon>Culicidae</taxon>
        <taxon>Culicinae</taxon>
        <taxon>Culicini</taxon>
        <taxon>Culex</taxon>
        <taxon>Culex</taxon>
    </lineage>
</organism>
<dbReference type="EMBL" id="HBUE01320076">
    <property type="protein sequence ID" value="CAG6587571.1"/>
    <property type="molecule type" value="Transcribed_RNA"/>
</dbReference>
<dbReference type="EMBL" id="HBUE01087188">
    <property type="protein sequence ID" value="CAG6479910.1"/>
    <property type="molecule type" value="Transcribed_RNA"/>
</dbReference>
<name>A0A8D8BTB7_CULPI</name>
<protein>
    <submittedName>
        <fullName evidence="2">(northern house mosquito) hypothetical protein</fullName>
    </submittedName>
</protein>
<sequence>MNVARRLPSPTRDSCSSIVTTRKRRNATMINTRARRITSRAETRRTLKVSTFHRKASPAIDQPVMRKTKHVLTIKRTENVPRTMLPSATTARVVVILKSTIASLVERNHRRTRRDAKRKIVPTTPVPRQPTTARTRTIRMNPRSTRYSTSPMIRCRTFRCTTRSRRDRAKTCKSKKRKRRSRKSSPN</sequence>
<reference evidence="2" key="1">
    <citation type="submission" date="2021-05" db="EMBL/GenBank/DDBJ databases">
        <authorList>
            <person name="Alioto T."/>
            <person name="Alioto T."/>
            <person name="Gomez Garrido J."/>
        </authorList>
    </citation>
    <scope>NUCLEOTIDE SEQUENCE</scope>
</reference>
<evidence type="ECO:0000256" key="1">
    <source>
        <dbReference type="SAM" id="MobiDB-lite"/>
    </source>
</evidence>
<evidence type="ECO:0000313" key="2">
    <source>
        <dbReference type="EMBL" id="CAG6479914.1"/>
    </source>
</evidence>
<dbReference type="AlphaFoldDB" id="A0A8D8BTB7"/>
<feature type="region of interest" description="Disordered" evidence="1">
    <location>
        <begin position="161"/>
        <end position="187"/>
    </location>
</feature>
<dbReference type="EMBL" id="HBUE01087190">
    <property type="protein sequence ID" value="CAG6479914.1"/>
    <property type="molecule type" value="Transcribed_RNA"/>
</dbReference>
<feature type="compositionally biased region" description="Basic residues" evidence="1">
    <location>
        <begin position="162"/>
        <end position="187"/>
    </location>
</feature>
<proteinExistence type="predicted"/>
<dbReference type="EMBL" id="HBUE01213567">
    <property type="protein sequence ID" value="CAG6535583.1"/>
    <property type="molecule type" value="Transcribed_RNA"/>
</dbReference>